<proteinExistence type="inferred from homology"/>
<evidence type="ECO:0000256" key="2">
    <source>
        <dbReference type="ARBA" id="ARBA00022857"/>
    </source>
</evidence>
<evidence type="ECO:0000256" key="1">
    <source>
        <dbReference type="ARBA" id="ARBA00006484"/>
    </source>
</evidence>
<dbReference type="Proteomes" id="UP000654913">
    <property type="component" value="Chromosome 4"/>
</dbReference>
<feature type="region of interest" description="Disordered" evidence="4">
    <location>
        <begin position="1"/>
        <end position="21"/>
    </location>
</feature>
<keyword evidence="6" id="KW-1185">Reference proteome</keyword>
<organism evidence="5 6">
    <name type="scientific">Aspergillus puulaauensis</name>
    <dbReference type="NCBI Taxonomy" id="1220207"/>
    <lineage>
        <taxon>Eukaryota</taxon>
        <taxon>Fungi</taxon>
        <taxon>Dikarya</taxon>
        <taxon>Ascomycota</taxon>
        <taxon>Pezizomycotina</taxon>
        <taxon>Eurotiomycetes</taxon>
        <taxon>Eurotiomycetidae</taxon>
        <taxon>Eurotiales</taxon>
        <taxon>Aspergillaceae</taxon>
        <taxon>Aspergillus</taxon>
    </lineage>
</organism>
<dbReference type="PRINTS" id="PR00081">
    <property type="entry name" value="GDHRDH"/>
</dbReference>
<sequence length="341" mass="37090">MPDALNPYGPLYSNPQGVGDKRPTALQVVRDEGALGTYSGKVALVTGGTNGIGVETARALHATGADVYFTARDAAKGERIRLDILSRSEGRGKLEVLMMDLDSLESIRAAADSFLKKSQRLDILVNNAGIMAPPYSKTTDGFERQFGVNHLAHFLLTILLLPLLEKSATRNLSSRVINISSSSHRHGLVSFEHFNSHPSIYNPEAAYAQSKTANIWTANYIDRVYGSRGVHALSVGPGGIWTGLLAYIPPELVELFKKDESIVPNMQTAEQGAATTLWAAVGRVWEGKGGEYLHDCRVAPPEKGDLYSVMSSCSAPWVKGRVDDEDRLWRLSEELVNAQAP</sequence>
<evidence type="ECO:0000256" key="4">
    <source>
        <dbReference type="SAM" id="MobiDB-lite"/>
    </source>
</evidence>
<dbReference type="GO" id="GO:0016491">
    <property type="term" value="F:oxidoreductase activity"/>
    <property type="evidence" value="ECO:0007669"/>
    <property type="project" value="UniProtKB-KW"/>
</dbReference>
<dbReference type="InterPro" id="IPR002347">
    <property type="entry name" value="SDR_fam"/>
</dbReference>
<accession>A0A7R8ALT4</accession>
<comment type="similarity">
    <text evidence="1">Belongs to the short-chain dehydrogenases/reductases (SDR) family.</text>
</comment>
<dbReference type="OrthoDB" id="191139at2759"/>
<dbReference type="GeneID" id="64973641"/>
<dbReference type="KEGG" id="apuu:APUU_40080A"/>
<keyword evidence="2" id="KW-0521">NADP</keyword>
<dbReference type="PANTHER" id="PTHR24320:SF272">
    <property type="entry name" value="NAD(P)-BINDING ROSSMANN-FOLD SUPERFAMILY PROTEIN"/>
    <property type="match status" value="1"/>
</dbReference>
<evidence type="ECO:0000256" key="3">
    <source>
        <dbReference type="ARBA" id="ARBA00023002"/>
    </source>
</evidence>
<dbReference type="Pfam" id="PF00106">
    <property type="entry name" value="adh_short"/>
    <property type="match status" value="1"/>
</dbReference>
<evidence type="ECO:0008006" key="7">
    <source>
        <dbReference type="Google" id="ProtNLM"/>
    </source>
</evidence>
<protein>
    <recommendedName>
        <fullName evidence="7">Short-chain dehydrogenase</fullName>
    </recommendedName>
</protein>
<evidence type="ECO:0000313" key="6">
    <source>
        <dbReference type="Proteomes" id="UP000654913"/>
    </source>
</evidence>
<reference evidence="5" key="1">
    <citation type="submission" date="2021-01" db="EMBL/GenBank/DDBJ databases">
        <authorList>
            <consortium name="Aspergillus puulaauensis MK2 genome sequencing consortium"/>
            <person name="Kazuki M."/>
            <person name="Futagami T."/>
        </authorList>
    </citation>
    <scope>NUCLEOTIDE SEQUENCE</scope>
    <source>
        <strain evidence="5">MK2</strain>
    </source>
</reference>
<gene>
    <name evidence="5" type="ORF">APUU_40080A</name>
</gene>
<dbReference type="SUPFAM" id="SSF51735">
    <property type="entry name" value="NAD(P)-binding Rossmann-fold domains"/>
    <property type="match status" value="1"/>
</dbReference>
<dbReference type="EMBL" id="AP024446">
    <property type="protein sequence ID" value="BCS23636.1"/>
    <property type="molecule type" value="Genomic_DNA"/>
</dbReference>
<keyword evidence="3" id="KW-0560">Oxidoreductase</keyword>
<dbReference type="RefSeq" id="XP_041555830.1">
    <property type="nucleotide sequence ID" value="XM_041703112.1"/>
</dbReference>
<dbReference type="InterPro" id="IPR036291">
    <property type="entry name" value="NAD(P)-bd_dom_sf"/>
</dbReference>
<dbReference type="Gene3D" id="3.40.50.720">
    <property type="entry name" value="NAD(P)-binding Rossmann-like Domain"/>
    <property type="match status" value="1"/>
</dbReference>
<reference evidence="5" key="2">
    <citation type="submission" date="2021-02" db="EMBL/GenBank/DDBJ databases">
        <title>Aspergillus puulaauensis MK2 genome sequence.</title>
        <authorList>
            <person name="Futagami T."/>
            <person name="Mori K."/>
            <person name="Kadooka C."/>
            <person name="Tanaka T."/>
        </authorList>
    </citation>
    <scope>NUCLEOTIDE SEQUENCE</scope>
    <source>
        <strain evidence="5">MK2</strain>
    </source>
</reference>
<name>A0A7R8ALT4_9EURO</name>
<dbReference type="AlphaFoldDB" id="A0A7R8ALT4"/>
<dbReference type="PANTHER" id="PTHR24320">
    <property type="entry name" value="RETINOL DEHYDROGENASE"/>
    <property type="match status" value="1"/>
</dbReference>
<evidence type="ECO:0000313" key="5">
    <source>
        <dbReference type="EMBL" id="BCS23636.1"/>
    </source>
</evidence>